<dbReference type="RefSeq" id="WP_011763267.1">
    <property type="nucleotide sequence ID" value="NC_008701.1"/>
</dbReference>
<dbReference type="InterPro" id="IPR039709">
    <property type="entry name" value="VapB3-like"/>
</dbReference>
<sequence>MAVVSFEVGRELKEKMEKYKDKVNWGEELRKFVEEKIRELEAEENMEKVVKELESLDVEVPAGFSQTSIREDRDRD</sequence>
<dbReference type="HOGENOM" id="CLU_175270_0_1_2"/>
<dbReference type="GeneID" id="4617634"/>
<dbReference type="PANTHER" id="PTHR42244">
    <property type="entry name" value="ANTITOXIN VAPB3-RELATED"/>
    <property type="match status" value="1"/>
</dbReference>
<name>A1RUR0_PYRIL</name>
<reference evidence="2" key="1">
    <citation type="submission" date="2006-12" db="EMBL/GenBank/DDBJ databases">
        <title>Complete sequence of Pyrobaculum islandicum DSM 4184.</title>
        <authorList>
            <person name="Copeland A."/>
            <person name="Lucas S."/>
            <person name="Lapidus A."/>
            <person name="Barry K."/>
            <person name="Detter J.C."/>
            <person name="Glavina del Rio T."/>
            <person name="Dalin E."/>
            <person name="Tice H."/>
            <person name="Pitluck S."/>
            <person name="Meincke L."/>
            <person name="Brettin T."/>
            <person name="Bruce D."/>
            <person name="Han C."/>
            <person name="Tapia R."/>
            <person name="Gilna P."/>
            <person name="Schmutz J."/>
            <person name="Larimer F."/>
            <person name="Land M."/>
            <person name="Hauser L."/>
            <person name="Kyrpides N."/>
            <person name="Mikhailova N."/>
            <person name="Cozen A.E."/>
            <person name="Fitz-Gibbon S.T."/>
            <person name="House C.H."/>
            <person name="Saltikov C."/>
            <person name="Lowe T."/>
            <person name="Richardson P."/>
        </authorList>
    </citation>
    <scope>NUCLEOTIDE SEQUENCE [LARGE SCALE GENOMIC DNA]</scope>
    <source>
        <strain evidence="2">DSM 4184</strain>
    </source>
</reference>
<keyword evidence="1" id="KW-0175">Coiled coil</keyword>
<protein>
    <submittedName>
        <fullName evidence="2">Transcriptional regulator, CopG family</fullName>
    </submittedName>
</protein>
<organism evidence="2 3">
    <name type="scientific">Pyrobaculum islandicum (strain DSM 4184 / JCM 9189 / GEO3)</name>
    <dbReference type="NCBI Taxonomy" id="384616"/>
    <lineage>
        <taxon>Archaea</taxon>
        <taxon>Thermoproteota</taxon>
        <taxon>Thermoprotei</taxon>
        <taxon>Thermoproteales</taxon>
        <taxon>Thermoproteaceae</taxon>
        <taxon>Pyrobaculum</taxon>
    </lineage>
</organism>
<evidence type="ECO:0000256" key="1">
    <source>
        <dbReference type="SAM" id="Coils"/>
    </source>
</evidence>
<dbReference type="eggNOG" id="arCOG02217">
    <property type="taxonomic scope" value="Archaea"/>
</dbReference>
<dbReference type="PANTHER" id="PTHR42244:SF2">
    <property type="entry name" value="ANTITOXIN VAPB3-RELATED"/>
    <property type="match status" value="1"/>
</dbReference>
<accession>A1RUR0</accession>
<dbReference type="KEGG" id="pis:Pisl_1537"/>
<gene>
    <name evidence="2" type="ordered locus">Pisl_1537</name>
</gene>
<keyword evidence="3" id="KW-1185">Reference proteome</keyword>
<evidence type="ECO:0000313" key="3">
    <source>
        <dbReference type="Proteomes" id="UP000002595"/>
    </source>
</evidence>
<evidence type="ECO:0000313" key="2">
    <source>
        <dbReference type="EMBL" id="ABL88692.1"/>
    </source>
</evidence>
<dbReference type="EMBL" id="CP000504">
    <property type="protein sequence ID" value="ABL88692.1"/>
    <property type="molecule type" value="Genomic_DNA"/>
</dbReference>
<dbReference type="AlphaFoldDB" id="A1RUR0"/>
<proteinExistence type="predicted"/>
<feature type="coiled-coil region" evidence="1">
    <location>
        <begin position="23"/>
        <end position="59"/>
    </location>
</feature>
<dbReference type="Proteomes" id="UP000002595">
    <property type="component" value="Chromosome"/>
</dbReference>